<keyword evidence="3" id="KW-1185">Reference proteome</keyword>
<evidence type="ECO:0000256" key="1">
    <source>
        <dbReference type="SAM" id="MobiDB-lite"/>
    </source>
</evidence>
<gene>
    <name evidence="2" type="ORF">RCC_08873</name>
</gene>
<accession>A0A2D3V598</accession>
<proteinExistence type="predicted"/>
<evidence type="ECO:0000313" key="3">
    <source>
        <dbReference type="Proteomes" id="UP000225277"/>
    </source>
</evidence>
<feature type="compositionally biased region" description="Polar residues" evidence="1">
    <location>
        <begin position="1"/>
        <end position="10"/>
    </location>
</feature>
<dbReference type="Proteomes" id="UP000225277">
    <property type="component" value="Unassembled WGS sequence"/>
</dbReference>
<sequence length="542" mass="60303">MSCATSNGTRLPSGSPLPSPSSRARITLPLPTELRLRVYDYLLSATHVHGVPNPIPHAPEGADGYHQIGIFCRKPAHTFRFSPAILRLNKTTRAETEPVLYRDNAFVMVQHNCGALETLIHQMGTPIVADEGRITPKLQNCCVLQVEIRDIVVPECKTIPKVPKFIMLLDDLLKLCRALRLLHSSAYATALARIPGHQSGSHTSNVAPWPGSARLTITQVRAFNAKPLSSQQAQRLYLNPFLVCNAGQLDISLVNFDHSSNHAESLQRAIAPKHGLWVNAWSWKVLQNTHEAIEEIKVALGNKQFGMAESLAFAQTMSWWRISAQLDPAQALGNPHIVEPLCRYMILLMDLNTFLAVLQLRKGGWEAADLCLENLECFGEMIYDKLGSTCRYLANIDYPDPLVDVIGEFRRHPGYLWVRAVLDLLNIEDVRSASGMDKLTKAAGNLRLLNYTDGADSKWVDDAAAVQKLHLDAKDSSLLDLPKYSQRGIFNMLKLTEDSMVELSLTPGILDYKVPEGMIGWTDTIRQRAIDNQKKNKIGPSI</sequence>
<dbReference type="AlphaFoldDB" id="A0A2D3V598"/>
<feature type="compositionally biased region" description="Low complexity" evidence="1">
    <location>
        <begin position="11"/>
        <end position="22"/>
    </location>
</feature>
<dbReference type="RefSeq" id="XP_023629887.1">
    <property type="nucleotide sequence ID" value="XM_023774119.1"/>
</dbReference>
<feature type="region of interest" description="Disordered" evidence="1">
    <location>
        <begin position="1"/>
        <end position="24"/>
    </location>
</feature>
<protein>
    <submittedName>
        <fullName evidence="2">Uncharacterized protein</fullName>
    </submittedName>
</protein>
<reference evidence="2 3" key="1">
    <citation type="submission" date="2016-03" db="EMBL/GenBank/DDBJ databases">
        <authorList>
            <person name="Ploux O."/>
        </authorList>
    </citation>
    <scope>NUCLEOTIDE SEQUENCE [LARGE SCALE GENOMIC DNA]</scope>
    <source>
        <strain evidence="2 3">URUG2</strain>
    </source>
</reference>
<dbReference type="GeneID" id="35603953"/>
<dbReference type="EMBL" id="FJUY01000015">
    <property type="protein sequence ID" value="CZT23163.1"/>
    <property type="molecule type" value="Genomic_DNA"/>
</dbReference>
<evidence type="ECO:0000313" key="2">
    <source>
        <dbReference type="EMBL" id="CZT23163.1"/>
    </source>
</evidence>
<organism evidence="2 3">
    <name type="scientific">Ramularia collo-cygni</name>
    <dbReference type="NCBI Taxonomy" id="112498"/>
    <lineage>
        <taxon>Eukaryota</taxon>
        <taxon>Fungi</taxon>
        <taxon>Dikarya</taxon>
        <taxon>Ascomycota</taxon>
        <taxon>Pezizomycotina</taxon>
        <taxon>Dothideomycetes</taxon>
        <taxon>Dothideomycetidae</taxon>
        <taxon>Mycosphaerellales</taxon>
        <taxon>Mycosphaerellaceae</taxon>
        <taxon>Ramularia</taxon>
    </lineage>
</organism>
<name>A0A2D3V598_9PEZI</name>